<dbReference type="AlphaFoldDB" id="A0A0B7FF48"/>
<organism evidence="2 3">
    <name type="scientific">Thanatephorus cucumeris (strain AG1-IB / isolate 7/3/14)</name>
    <name type="common">Lettuce bottom rot fungus</name>
    <name type="synonym">Rhizoctonia solani</name>
    <dbReference type="NCBI Taxonomy" id="1108050"/>
    <lineage>
        <taxon>Eukaryota</taxon>
        <taxon>Fungi</taxon>
        <taxon>Dikarya</taxon>
        <taxon>Basidiomycota</taxon>
        <taxon>Agaricomycotina</taxon>
        <taxon>Agaricomycetes</taxon>
        <taxon>Cantharellales</taxon>
        <taxon>Ceratobasidiaceae</taxon>
        <taxon>Rhizoctonia</taxon>
        <taxon>Rhizoctonia solani AG-1</taxon>
    </lineage>
</organism>
<name>A0A0B7FF48_THACB</name>
<reference evidence="2 3" key="1">
    <citation type="submission" date="2014-11" db="EMBL/GenBank/DDBJ databases">
        <authorList>
            <person name="Wibberg Daniel"/>
        </authorList>
    </citation>
    <scope>NUCLEOTIDE SEQUENCE [LARGE SCALE GENOMIC DNA]</scope>
    <source>
        <strain evidence="2">Rhizoctonia solani AG1-IB 7/3/14</strain>
    </source>
</reference>
<proteinExistence type="predicted"/>
<evidence type="ECO:0000313" key="3">
    <source>
        <dbReference type="Proteomes" id="UP000059188"/>
    </source>
</evidence>
<dbReference type="Proteomes" id="UP000059188">
    <property type="component" value="Unassembled WGS sequence"/>
</dbReference>
<sequence length="945" mass="108559">MTIASEQQPLDNNPSHTPEIAEFTIEYNPPVVIDDYDIPPTELNIWEEVFRHRQSVHQAQVEENNQQSSTCTSQTKSVSNNPNELDNISVISLSNTYENIDPTMHGLSEETVLNAEELVEQVMNEHTLLDPDDIKDLWSFDLFVKHRPTEDLWNACRERYQPIGANEGVQLPSIKKLRSLARIWSGYVPQQFDCCINSCVLFTGYLSSAENCPVCHSDRFTWSGVGVNTFTYLPAIPQIRALFSCPEMVKKMSYCHDYNNPSDTISDIFDSACYKKLCRTKVVIEGKEQPFYFFQDKREIALGLVTDGMCPFKRRKNSCWPILLVNYNLPPDERFHIDNLICVGVVPGPKCPADLNSFLQPLVDELLELAHGVAAVDVTTGTLFALRAHLIAIFGDIPAITKILEFIGHNGCFPCRFCYIPTVSGPTSGGGFHRYCPLQQPDGFQTDPLDLPKRTHRETLQLGLEVLKAPNENLRSAWATETGVKGVTLLARLPSISVPASFPIDLMHMVWQNLIPQLIDLWTNNFNELDAGLEEYLLDTTVVGALNHALKSSRRTIPTQFGCAVPELTKRSEFIAETWDVFTTQISPSLLRRSFRNQCYYAHFVRLVKLLRTLISYDLPRDDLPALRQGVAGWVQEYEQIYYQFDEQRLQTCPVNLHYLLHLVDSIEFLGPVWCYWTYPMERFCSYIGKSVKSRRYPYANIDQRVLNRARLQIILWKYRLYGQPPFVRKQGKVEIPTQIGPRIYKSILLLTPHSQTLKVLNLLRRHIIQYFTTSFGVRSQDIAAHIPEELEQWGRFRIDGGGDEFQARGYHKLRSDGRDASFVRYELMVDQDSHLPEADERYARESQYGQLEFVFALRIKPNSSPINSSKTRTRIFLLAHILEASVRNDDSDDYMVLWYEGKLGTGEVVNIRTIQCVVGRIQEGRRWWIVDRATENRFTYPEFV</sequence>
<dbReference type="EMBL" id="LN679283">
    <property type="protein sequence ID" value="CEL54833.1"/>
    <property type="molecule type" value="Genomic_DNA"/>
</dbReference>
<protein>
    <recommendedName>
        <fullName evidence="4">Transposase family Tnp2 protein</fullName>
    </recommendedName>
</protein>
<keyword evidence="3" id="KW-1185">Reference proteome</keyword>
<evidence type="ECO:0000313" key="2">
    <source>
        <dbReference type="EMBL" id="CEL54833.1"/>
    </source>
</evidence>
<dbReference type="InterPro" id="IPR004242">
    <property type="entry name" value="Transposase_21"/>
</dbReference>
<feature type="region of interest" description="Disordered" evidence="1">
    <location>
        <begin position="57"/>
        <end position="85"/>
    </location>
</feature>
<feature type="compositionally biased region" description="Low complexity" evidence="1">
    <location>
        <begin position="66"/>
        <end position="79"/>
    </location>
</feature>
<evidence type="ECO:0008006" key="4">
    <source>
        <dbReference type="Google" id="ProtNLM"/>
    </source>
</evidence>
<dbReference type="Pfam" id="PF02992">
    <property type="entry name" value="Transposase_21"/>
    <property type="match status" value="1"/>
</dbReference>
<gene>
    <name evidence="2" type="primary">lacZ</name>
    <name evidence="2" type="ORF">RSOLAG1IB_11778</name>
</gene>
<dbReference type="PANTHER" id="PTHR46579">
    <property type="entry name" value="F5/8 TYPE C DOMAIN-CONTAINING PROTEIN-RELATED"/>
    <property type="match status" value="1"/>
</dbReference>
<dbReference type="OrthoDB" id="2404451at2759"/>
<accession>A0A0B7FF48</accession>
<evidence type="ECO:0000256" key="1">
    <source>
        <dbReference type="SAM" id="MobiDB-lite"/>
    </source>
</evidence>
<dbReference type="STRING" id="1108050.A0A0B7FF48"/>
<dbReference type="PANTHER" id="PTHR46579:SF1">
    <property type="entry name" value="F5_8 TYPE C DOMAIN-CONTAINING PROTEIN"/>
    <property type="match status" value="1"/>
</dbReference>